<accession>A0A8H6H7K9</accession>
<evidence type="ECO:0000313" key="2">
    <source>
        <dbReference type="Proteomes" id="UP000521943"/>
    </source>
</evidence>
<comment type="caution">
    <text evidence="1">The sequence shown here is derived from an EMBL/GenBank/DDBJ whole genome shotgun (WGS) entry which is preliminary data.</text>
</comment>
<proteinExistence type="predicted"/>
<name>A0A8H6H7K9_9AGAR</name>
<dbReference type="AlphaFoldDB" id="A0A8H6H7K9"/>
<sequence length="374" mass="42483">MEEESREIRESVVWERERTGREEDGRRWRNYKTRLLVKSIQAFAQLVFVRGTEDRGRNSDFILRSPRFQPITILSHPPASHPPTEAGWTRRAVLLSLNSFLYVASTVPPWYLVGPATHPPQQRCRHLDSHLAAGLVITTNITVYVFFGWSSSYKWEPKSEWESKTGYCRVDGVKLLLTPCLTCSFWLYDDEGIDGNPPADISLFSNFNAKTTMWHACSRTCEKRRRRRREEGGGCGGGKDNFGAYRRGRGRWTVLKEASLAPPSSLAVADPSRQDAQASPSHVVELALALTPFLSSPWLAWLAVTLRISIRLKCWRNGDWSKPELLRTAPTSIFAYDNVNTPVEQTDHTITSLETSALRVLQSLQWGYGDEVLQ</sequence>
<dbReference type="EMBL" id="JACGCI010000306">
    <property type="protein sequence ID" value="KAF6740996.1"/>
    <property type="molecule type" value="Genomic_DNA"/>
</dbReference>
<protein>
    <submittedName>
        <fullName evidence="1">Uncharacterized protein</fullName>
    </submittedName>
</protein>
<gene>
    <name evidence="1" type="ORF">DFP72DRAFT_1085248</name>
</gene>
<organism evidence="1 2">
    <name type="scientific">Ephemerocybe angulata</name>
    <dbReference type="NCBI Taxonomy" id="980116"/>
    <lineage>
        <taxon>Eukaryota</taxon>
        <taxon>Fungi</taxon>
        <taxon>Dikarya</taxon>
        <taxon>Basidiomycota</taxon>
        <taxon>Agaricomycotina</taxon>
        <taxon>Agaricomycetes</taxon>
        <taxon>Agaricomycetidae</taxon>
        <taxon>Agaricales</taxon>
        <taxon>Agaricineae</taxon>
        <taxon>Psathyrellaceae</taxon>
        <taxon>Ephemerocybe</taxon>
    </lineage>
</organism>
<keyword evidence="2" id="KW-1185">Reference proteome</keyword>
<reference evidence="1 2" key="1">
    <citation type="submission" date="2020-07" db="EMBL/GenBank/DDBJ databases">
        <title>Comparative genomics of pyrophilous fungi reveals a link between fire events and developmental genes.</title>
        <authorList>
            <consortium name="DOE Joint Genome Institute"/>
            <person name="Steindorff A.S."/>
            <person name="Carver A."/>
            <person name="Calhoun S."/>
            <person name="Stillman K."/>
            <person name="Liu H."/>
            <person name="Lipzen A."/>
            <person name="Pangilinan J."/>
            <person name="Labutti K."/>
            <person name="Bruns T.D."/>
            <person name="Grigoriev I.V."/>
        </authorList>
    </citation>
    <scope>NUCLEOTIDE SEQUENCE [LARGE SCALE GENOMIC DNA]</scope>
    <source>
        <strain evidence="1 2">CBS 144469</strain>
    </source>
</reference>
<evidence type="ECO:0000313" key="1">
    <source>
        <dbReference type="EMBL" id="KAF6740996.1"/>
    </source>
</evidence>
<dbReference type="Proteomes" id="UP000521943">
    <property type="component" value="Unassembled WGS sequence"/>
</dbReference>